<evidence type="ECO:0000256" key="4">
    <source>
        <dbReference type="ARBA" id="ARBA00021915"/>
    </source>
</evidence>
<keyword evidence="5 11" id="KW-0808">Transferase</keyword>
<dbReference type="GO" id="GO:0046872">
    <property type="term" value="F:metal ion binding"/>
    <property type="evidence" value="ECO:0007669"/>
    <property type="project" value="UniProtKB-KW"/>
</dbReference>
<dbReference type="SFLD" id="SFLDS00032">
    <property type="entry name" value="Radical_SAM_3-amino-3-carboxyp"/>
    <property type="match status" value="1"/>
</dbReference>
<protein>
    <recommendedName>
        <fullName evidence="4 11">2-(3-amino-3-carboxypropyl)histidine synthase subunit 1</fullName>
        <ecNumber evidence="3 11">2.5.1.108</ecNumber>
    </recommendedName>
</protein>
<evidence type="ECO:0000313" key="14">
    <source>
        <dbReference type="Proteomes" id="UP001365542"/>
    </source>
</evidence>
<keyword evidence="11" id="KW-0004">4Fe-4S</keyword>
<evidence type="ECO:0000256" key="12">
    <source>
        <dbReference type="SAM" id="MobiDB-lite"/>
    </source>
</evidence>
<evidence type="ECO:0000256" key="6">
    <source>
        <dbReference type="ARBA" id="ARBA00022691"/>
    </source>
</evidence>
<reference evidence="13 14" key="1">
    <citation type="submission" date="2019-10" db="EMBL/GenBank/DDBJ databases">
        <authorList>
            <person name="Palmer J.M."/>
        </authorList>
    </citation>
    <scope>NUCLEOTIDE SEQUENCE [LARGE SCALE GENOMIC DNA]</scope>
    <source>
        <strain evidence="13 14">TWF694</strain>
    </source>
</reference>
<dbReference type="Gene3D" id="3.40.50.11850">
    <property type="entry name" value="Diphthamide synthesis DPH1/DPH2 domain 2"/>
    <property type="match status" value="1"/>
</dbReference>
<accession>A0AAV9X3P1</accession>
<keyword evidence="8" id="KW-0408">Iron</keyword>
<dbReference type="Gene3D" id="3.40.50.11840">
    <property type="entry name" value="Diphthamide synthesis DPH1/DPH2 domain 1"/>
    <property type="match status" value="1"/>
</dbReference>
<dbReference type="Gene3D" id="3.40.50.11860">
    <property type="entry name" value="Diphthamide synthesis DPH1/DPH2 domain 3"/>
    <property type="match status" value="1"/>
</dbReference>
<evidence type="ECO:0000256" key="7">
    <source>
        <dbReference type="ARBA" id="ARBA00022723"/>
    </source>
</evidence>
<dbReference type="PANTHER" id="PTHR10762">
    <property type="entry name" value="DIPHTHAMIDE BIOSYNTHESIS PROTEIN"/>
    <property type="match status" value="1"/>
</dbReference>
<dbReference type="Proteomes" id="UP001365542">
    <property type="component" value="Unassembled WGS sequence"/>
</dbReference>
<sequence length="447" mass="49464">MADIGEPSGLQPETAPVQKQPRRRFIGKRAAAELQKNKTTSDDISVEDSVAVQGVRRPTGGASRTQIPTSILENEALNAAIALLPSNYNFEIHKTVHNIQKHAATRVALQLPEGLLMFACTISDILTQFCACEVLIMGDVTYGACCIDDYTARALGCDFLVHYAHSCLIPSDVNKIKTLYVFVSIDIDAKHFVATMKRNFTAGKHIAVVGTIQFNATIHGVKSELEEEGLKITVPQILPLSKGEILGCTAPKFSAQKNRDGSMLQEVDAVVYLGDGRFHLESVMIQNPDIQAYRYDPYSRKFTREEYDHKEMQGLRMDAIREAKKAKKWGLILGTLGRQGNPNTLANLEVKLKELGVEYVLLLLSEIFPGKLAQFGDVEAWVQVACPRLSIDWGYAFPKPLLSPYEAFVALGEREEWGKVGDGSYPMDFYGKEGLGRSKRVVPVEVV</sequence>
<dbReference type="FunFam" id="3.40.50.11840:FF:000001">
    <property type="entry name" value="2-(3-amino-3-carboxypropyl)histidine synthase subunit 1"/>
    <property type="match status" value="1"/>
</dbReference>
<evidence type="ECO:0000256" key="3">
    <source>
        <dbReference type="ARBA" id="ARBA00012221"/>
    </source>
</evidence>
<evidence type="ECO:0000256" key="10">
    <source>
        <dbReference type="ARBA" id="ARBA00048403"/>
    </source>
</evidence>
<comment type="similarity">
    <text evidence="2 11">Belongs to the DPH1/DPH2 family. DPH1 subfamily.</text>
</comment>
<keyword evidence="6 11" id="KW-0949">S-adenosyl-L-methionine</keyword>
<dbReference type="Pfam" id="PF01866">
    <property type="entry name" value="Diphthamide_syn"/>
    <property type="match status" value="1"/>
</dbReference>
<feature type="region of interest" description="Disordered" evidence="12">
    <location>
        <begin position="1"/>
        <end position="23"/>
    </location>
</feature>
<name>A0AAV9X3P1_9PEZI</name>
<dbReference type="InterPro" id="IPR042263">
    <property type="entry name" value="DPH1/DPH2_1"/>
</dbReference>
<dbReference type="PANTHER" id="PTHR10762:SF1">
    <property type="entry name" value="2-(3-AMINO-3-CARBOXYPROPYL)HISTIDINE SYNTHASE SUBUNIT 1"/>
    <property type="match status" value="1"/>
</dbReference>
<dbReference type="InterPro" id="IPR042265">
    <property type="entry name" value="DPH1/DPH2_3"/>
</dbReference>
<evidence type="ECO:0000256" key="5">
    <source>
        <dbReference type="ARBA" id="ARBA00022679"/>
    </source>
</evidence>
<dbReference type="EMBL" id="JAVHJO010000010">
    <property type="protein sequence ID" value="KAK6535347.1"/>
    <property type="molecule type" value="Genomic_DNA"/>
</dbReference>
<evidence type="ECO:0000256" key="2">
    <source>
        <dbReference type="ARBA" id="ARBA00010173"/>
    </source>
</evidence>
<dbReference type="FunFam" id="3.40.50.11860:FF:000002">
    <property type="entry name" value="2-(3-amino-3-carboxypropyl)histidine synthase subunit 1"/>
    <property type="match status" value="1"/>
</dbReference>
<evidence type="ECO:0000256" key="1">
    <source>
        <dbReference type="ARBA" id="ARBA00005156"/>
    </source>
</evidence>
<dbReference type="PIRSF" id="PIRSF004967">
    <property type="entry name" value="DPH1"/>
    <property type="match status" value="1"/>
</dbReference>
<comment type="pathway">
    <text evidence="1 11">Protein modification; peptidyl-diphthamide biosynthesis.</text>
</comment>
<gene>
    <name evidence="13" type="primary">DPH1</name>
    <name evidence="13" type="ORF">TWF694_001809</name>
</gene>
<keyword evidence="9" id="KW-0411">Iron-sulfur</keyword>
<dbReference type="GO" id="GO:0017183">
    <property type="term" value="P:protein histidyl modification to diphthamide"/>
    <property type="evidence" value="ECO:0007669"/>
    <property type="project" value="UniProtKB-UniRule"/>
</dbReference>
<evidence type="ECO:0000256" key="8">
    <source>
        <dbReference type="ARBA" id="ARBA00023004"/>
    </source>
</evidence>
<evidence type="ECO:0000313" key="13">
    <source>
        <dbReference type="EMBL" id="KAK6535347.1"/>
    </source>
</evidence>
<comment type="function">
    <text evidence="11">Catalyzes the first step of diphthamide biosynthesis, a post-translational modification of histidine which occurs in elongation factor 2.</text>
</comment>
<comment type="caution">
    <text evidence="13">The sequence shown here is derived from an EMBL/GenBank/DDBJ whole genome shotgun (WGS) entry which is preliminary data.</text>
</comment>
<dbReference type="NCBIfam" id="TIGR00322">
    <property type="entry name" value="diphth2_R"/>
    <property type="match status" value="1"/>
</dbReference>
<organism evidence="13 14">
    <name type="scientific">Orbilia ellipsospora</name>
    <dbReference type="NCBI Taxonomy" id="2528407"/>
    <lineage>
        <taxon>Eukaryota</taxon>
        <taxon>Fungi</taxon>
        <taxon>Dikarya</taxon>
        <taxon>Ascomycota</taxon>
        <taxon>Pezizomycotina</taxon>
        <taxon>Orbiliomycetes</taxon>
        <taxon>Orbiliales</taxon>
        <taxon>Orbiliaceae</taxon>
        <taxon>Orbilia</taxon>
    </lineage>
</organism>
<comment type="catalytic activity">
    <reaction evidence="10 11">
        <text>L-histidyl-[translation elongation factor 2] + S-adenosyl-L-methionine = 2-[(3S)-amino-3-carboxypropyl]-L-histidyl-[translation elongation factor 2] + S-methyl-5'-thioadenosine + H(+)</text>
        <dbReference type="Rhea" id="RHEA:36783"/>
        <dbReference type="Rhea" id="RHEA-COMP:9748"/>
        <dbReference type="Rhea" id="RHEA-COMP:9749"/>
        <dbReference type="ChEBI" id="CHEBI:15378"/>
        <dbReference type="ChEBI" id="CHEBI:17509"/>
        <dbReference type="ChEBI" id="CHEBI:29979"/>
        <dbReference type="ChEBI" id="CHEBI:59789"/>
        <dbReference type="ChEBI" id="CHEBI:73995"/>
        <dbReference type="EC" id="2.5.1.108"/>
    </reaction>
</comment>
<dbReference type="FunFam" id="3.40.50.11850:FF:000001">
    <property type="entry name" value="2-(3-amino-3-carboxypropyl)histidine synthase subunit 1"/>
    <property type="match status" value="1"/>
</dbReference>
<comment type="cofactor">
    <cofactor evidence="11">
        <name>[4Fe-4S] cluster</name>
        <dbReference type="ChEBI" id="CHEBI:49883"/>
    </cofactor>
    <text evidence="11">Binds 1 [4Fe-4S] cluster per subunit. The cluster is coordinated with 3 cysteines and an exchangeable S-adenosyl-L-methionine.</text>
</comment>
<dbReference type="InterPro" id="IPR042264">
    <property type="entry name" value="DPH1/DPH2_2"/>
</dbReference>
<evidence type="ECO:0000256" key="9">
    <source>
        <dbReference type="ARBA" id="ARBA00023014"/>
    </source>
</evidence>
<dbReference type="AlphaFoldDB" id="A0AAV9X3P1"/>
<dbReference type="InterPro" id="IPR016435">
    <property type="entry name" value="DPH1/DPH2"/>
</dbReference>
<keyword evidence="7" id="KW-0479">Metal-binding</keyword>
<proteinExistence type="inferred from homology"/>
<dbReference type="GO" id="GO:0051539">
    <property type="term" value="F:4 iron, 4 sulfur cluster binding"/>
    <property type="evidence" value="ECO:0007669"/>
    <property type="project" value="UniProtKB-UniRule"/>
</dbReference>
<keyword evidence="14" id="KW-1185">Reference proteome</keyword>
<evidence type="ECO:0000256" key="11">
    <source>
        <dbReference type="PIRNR" id="PIRNR004967"/>
    </source>
</evidence>
<dbReference type="GO" id="GO:0090560">
    <property type="term" value="F:2-(3-amino-3-carboxypropyl)histidine synthase activity"/>
    <property type="evidence" value="ECO:0007669"/>
    <property type="project" value="UniProtKB-UniRule"/>
</dbReference>
<dbReference type="EC" id="2.5.1.108" evidence="3 11"/>
<dbReference type="InterPro" id="IPR035435">
    <property type="entry name" value="DPH1/DPH2_euk_archaea"/>
</dbReference>